<evidence type="ECO:0008006" key="2">
    <source>
        <dbReference type="Google" id="ProtNLM"/>
    </source>
</evidence>
<organism evidence="1">
    <name type="scientific">marine metagenome</name>
    <dbReference type="NCBI Taxonomy" id="408172"/>
    <lineage>
        <taxon>unclassified sequences</taxon>
        <taxon>metagenomes</taxon>
        <taxon>ecological metagenomes</taxon>
    </lineage>
</organism>
<dbReference type="InterPro" id="IPR029061">
    <property type="entry name" value="THDP-binding"/>
</dbReference>
<name>A0A382Q0E0_9ZZZZ</name>
<sequence length="254" mass="27090">MSASGSSAVTIHSASLNQVASPRTVDIPSYDRERLEDVGFLASMTFVLMCNYHQTGHFGGPTAYMPYTVATHLAGPENGGMTFDYRRPKHPFADKFMLAGGHNAPATYALWMIMGEALSRKHAITGDDRYKADSKASMLSIDALGFRRGAGALATILEENDLADHPAMAQAKIRGIRALSGHSETTDLTNDVNGGPSGIGIATAAGKAAFWDMMGADPSLKIIAIEGEFALTSGHSQEFKTQAVAQRVGKRLRV</sequence>
<dbReference type="Gene3D" id="3.40.50.970">
    <property type="match status" value="1"/>
</dbReference>
<dbReference type="SUPFAM" id="SSF52518">
    <property type="entry name" value="Thiamin diphosphate-binding fold (THDP-binding)"/>
    <property type="match status" value="1"/>
</dbReference>
<evidence type="ECO:0000313" key="1">
    <source>
        <dbReference type="EMBL" id="SVC78395.1"/>
    </source>
</evidence>
<proteinExistence type="predicted"/>
<protein>
    <recommendedName>
        <fullName evidence="2">Transketolase signature 1 domain-containing protein</fullName>
    </recommendedName>
</protein>
<dbReference type="AlphaFoldDB" id="A0A382Q0E0"/>
<dbReference type="EMBL" id="UINC01110707">
    <property type="protein sequence ID" value="SVC78395.1"/>
    <property type="molecule type" value="Genomic_DNA"/>
</dbReference>
<gene>
    <name evidence="1" type="ORF">METZ01_LOCUS331249</name>
</gene>
<feature type="non-terminal residue" evidence="1">
    <location>
        <position position="254"/>
    </location>
</feature>
<accession>A0A382Q0E0</accession>
<reference evidence="1" key="1">
    <citation type="submission" date="2018-05" db="EMBL/GenBank/DDBJ databases">
        <authorList>
            <person name="Lanie J.A."/>
            <person name="Ng W.-L."/>
            <person name="Kazmierczak K.M."/>
            <person name="Andrzejewski T.M."/>
            <person name="Davidsen T.M."/>
            <person name="Wayne K.J."/>
            <person name="Tettelin H."/>
            <person name="Glass J.I."/>
            <person name="Rusch D."/>
            <person name="Podicherti R."/>
            <person name="Tsui H.-C.T."/>
            <person name="Winkler M.E."/>
        </authorList>
    </citation>
    <scope>NUCLEOTIDE SEQUENCE</scope>
</reference>